<evidence type="ECO:0000256" key="1">
    <source>
        <dbReference type="SAM" id="MobiDB-lite"/>
    </source>
</evidence>
<dbReference type="Proteomes" id="UP000235786">
    <property type="component" value="Unassembled WGS sequence"/>
</dbReference>
<feature type="compositionally biased region" description="Basic and acidic residues" evidence="1">
    <location>
        <begin position="143"/>
        <end position="154"/>
    </location>
</feature>
<keyword evidence="3" id="KW-1185">Reference proteome</keyword>
<organism evidence="2 3">
    <name type="scientific">Hyaloscypha variabilis (strain UAMH 11265 / GT02V1 / F)</name>
    <name type="common">Meliniomyces variabilis</name>
    <dbReference type="NCBI Taxonomy" id="1149755"/>
    <lineage>
        <taxon>Eukaryota</taxon>
        <taxon>Fungi</taxon>
        <taxon>Dikarya</taxon>
        <taxon>Ascomycota</taxon>
        <taxon>Pezizomycotina</taxon>
        <taxon>Leotiomycetes</taxon>
        <taxon>Helotiales</taxon>
        <taxon>Hyaloscyphaceae</taxon>
        <taxon>Hyaloscypha</taxon>
        <taxon>Hyaloscypha variabilis</taxon>
    </lineage>
</organism>
<protein>
    <submittedName>
        <fullName evidence="2">Uncharacterized protein</fullName>
    </submittedName>
</protein>
<reference evidence="2 3" key="1">
    <citation type="submission" date="2016-04" db="EMBL/GenBank/DDBJ databases">
        <title>A degradative enzymes factory behind the ericoid mycorrhizal symbiosis.</title>
        <authorList>
            <consortium name="DOE Joint Genome Institute"/>
            <person name="Martino E."/>
            <person name="Morin E."/>
            <person name="Grelet G."/>
            <person name="Kuo A."/>
            <person name="Kohler A."/>
            <person name="Daghino S."/>
            <person name="Barry K."/>
            <person name="Choi C."/>
            <person name="Cichocki N."/>
            <person name="Clum A."/>
            <person name="Copeland A."/>
            <person name="Hainaut M."/>
            <person name="Haridas S."/>
            <person name="Labutti K."/>
            <person name="Lindquist E."/>
            <person name="Lipzen A."/>
            <person name="Khouja H.-R."/>
            <person name="Murat C."/>
            <person name="Ohm R."/>
            <person name="Olson A."/>
            <person name="Spatafora J."/>
            <person name="Veneault-Fourrey C."/>
            <person name="Henrissat B."/>
            <person name="Grigoriev I."/>
            <person name="Martin F."/>
            <person name="Perotto S."/>
        </authorList>
    </citation>
    <scope>NUCLEOTIDE SEQUENCE [LARGE SCALE GENOMIC DNA]</scope>
    <source>
        <strain evidence="2 3">F</strain>
    </source>
</reference>
<feature type="compositionally biased region" description="Basic and acidic residues" evidence="1">
    <location>
        <begin position="107"/>
        <end position="120"/>
    </location>
</feature>
<dbReference type="OrthoDB" id="3553280at2759"/>
<sequence>MANIYTYDEKAAYEQRYRHRRAETYPYSSNSSNASSNTCNDEKCNDCNANTRPYSYPADAQPSPCLSRAGERRVRFMVEKPLAPGWVADWNWDVAQKQGATGLRQRRQQDRRREKRERIDAWWANGGQGLVPEDSDDEDGNDDDNREKEESLGQ</sequence>
<evidence type="ECO:0000313" key="3">
    <source>
        <dbReference type="Proteomes" id="UP000235786"/>
    </source>
</evidence>
<evidence type="ECO:0000313" key="2">
    <source>
        <dbReference type="EMBL" id="PMD40510.1"/>
    </source>
</evidence>
<dbReference type="AlphaFoldDB" id="A0A2J6RPS8"/>
<feature type="region of interest" description="Disordered" evidence="1">
    <location>
        <begin position="99"/>
        <end position="154"/>
    </location>
</feature>
<gene>
    <name evidence="2" type="ORF">L207DRAFT_511988</name>
</gene>
<proteinExistence type="predicted"/>
<accession>A0A2J6RPS8</accession>
<feature type="compositionally biased region" description="Acidic residues" evidence="1">
    <location>
        <begin position="133"/>
        <end position="142"/>
    </location>
</feature>
<dbReference type="EMBL" id="KZ613945">
    <property type="protein sequence ID" value="PMD40510.1"/>
    <property type="molecule type" value="Genomic_DNA"/>
</dbReference>
<name>A0A2J6RPS8_HYAVF</name>